<organism evidence="8 9">
    <name type="scientific">Methyloligella halotolerans</name>
    <dbReference type="NCBI Taxonomy" id="1177755"/>
    <lineage>
        <taxon>Bacteria</taxon>
        <taxon>Pseudomonadati</taxon>
        <taxon>Pseudomonadota</taxon>
        <taxon>Alphaproteobacteria</taxon>
        <taxon>Hyphomicrobiales</taxon>
        <taxon>Hyphomicrobiaceae</taxon>
        <taxon>Methyloligella</taxon>
    </lineage>
</organism>
<keyword evidence="9" id="KW-1185">Reference proteome</keyword>
<keyword evidence="5 6" id="KW-0472">Membrane</keyword>
<accession>A0A1E2RVV7</accession>
<protein>
    <submittedName>
        <fullName evidence="8">Type IV leader peptidase family protein</fullName>
    </submittedName>
</protein>
<evidence type="ECO:0000256" key="6">
    <source>
        <dbReference type="SAM" id="Phobius"/>
    </source>
</evidence>
<dbReference type="Pfam" id="PF01478">
    <property type="entry name" value="Peptidase_A24"/>
    <property type="match status" value="1"/>
</dbReference>
<dbReference type="InterPro" id="IPR052218">
    <property type="entry name" value="Preflagellin_Peptidase"/>
</dbReference>
<feature type="transmembrane region" description="Helical" evidence="6">
    <location>
        <begin position="58"/>
        <end position="77"/>
    </location>
</feature>
<keyword evidence="2" id="KW-1003">Cell membrane</keyword>
<dbReference type="Proteomes" id="UP000095087">
    <property type="component" value="Unassembled WGS sequence"/>
</dbReference>
<feature type="domain" description="Prepilin type IV endopeptidase peptidase" evidence="7">
    <location>
        <begin position="10"/>
        <end position="113"/>
    </location>
</feature>
<keyword evidence="4 6" id="KW-1133">Transmembrane helix</keyword>
<dbReference type="Gene3D" id="1.20.120.1220">
    <property type="match status" value="1"/>
</dbReference>
<evidence type="ECO:0000256" key="3">
    <source>
        <dbReference type="ARBA" id="ARBA00022692"/>
    </source>
</evidence>
<dbReference type="GO" id="GO:0004190">
    <property type="term" value="F:aspartic-type endopeptidase activity"/>
    <property type="evidence" value="ECO:0007669"/>
    <property type="project" value="InterPro"/>
</dbReference>
<comment type="caution">
    <text evidence="8">The sequence shown here is derived from an EMBL/GenBank/DDBJ whole genome shotgun (WGS) entry which is preliminary data.</text>
</comment>
<comment type="subcellular location">
    <subcellularLocation>
        <location evidence="1">Cell membrane</location>
        <topology evidence="1">Multi-pass membrane protein</topology>
    </subcellularLocation>
</comment>
<dbReference type="PATRIC" id="fig|1177755.3.peg.2806"/>
<dbReference type="AlphaFoldDB" id="A0A1E2RVV7"/>
<gene>
    <name evidence="8" type="ORF">A7A08_02784</name>
</gene>
<dbReference type="PANTHER" id="PTHR36506:SF1">
    <property type="entry name" value="PREFLAGELLIN PEPTIDASE"/>
    <property type="match status" value="1"/>
</dbReference>
<evidence type="ECO:0000259" key="7">
    <source>
        <dbReference type="Pfam" id="PF01478"/>
    </source>
</evidence>
<evidence type="ECO:0000256" key="5">
    <source>
        <dbReference type="ARBA" id="ARBA00023136"/>
    </source>
</evidence>
<dbReference type="PANTHER" id="PTHR36506">
    <property type="entry name" value="PREFLAGELLIN PEPTIDASE"/>
    <property type="match status" value="1"/>
</dbReference>
<evidence type="ECO:0000256" key="1">
    <source>
        <dbReference type="ARBA" id="ARBA00004651"/>
    </source>
</evidence>
<evidence type="ECO:0000313" key="8">
    <source>
        <dbReference type="EMBL" id="ODA66386.1"/>
    </source>
</evidence>
<feature type="transmembrane region" description="Helical" evidence="6">
    <location>
        <begin position="34"/>
        <end position="51"/>
    </location>
</feature>
<evidence type="ECO:0000256" key="2">
    <source>
        <dbReference type="ARBA" id="ARBA00022475"/>
    </source>
</evidence>
<dbReference type="OrthoDB" id="5329005at2"/>
<proteinExistence type="predicted"/>
<keyword evidence="3 6" id="KW-0812">Transmembrane</keyword>
<sequence>MILNFLILTIFPACMALAASMDLITMTVPNRIPVALVIGFICLAPLVGLTLPEIGLQVAFAIAALVIGFGMFAMGWIGGGDAKLFAATVLWLNPAALVTYTMLSAILGGALTLMLLMYRSYPLPAFLMSQDWVARLHEPREGVPYGIALAAGGLIAYAQTPFMMALAG</sequence>
<feature type="transmembrane region" description="Helical" evidence="6">
    <location>
        <begin position="97"/>
        <end position="118"/>
    </location>
</feature>
<dbReference type="GO" id="GO:0005886">
    <property type="term" value="C:plasma membrane"/>
    <property type="evidence" value="ECO:0007669"/>
    <property type="project" value="UniProtKB-SubCell"/>
</dbReference>
<evidence type="ECO:0000256" key="4">
    <source>
        <dbReference type="ARBA" id="ARBA00022989"/>
    </source>
</evidence>
<evidence type="ECO:0000313" key="9">
    <source>
        <dbReference type="Proteomes" id="UP000095087"/>
    </source>
</evidence>
<name>A0A1E2RVV7_9HYPH</name>
<dbReference type="InterPro" id="IPR000045">
    <property type="entry name" value="Prepilin_IV_endopep_pep"/>
</dbReference>
<dbReference type="STRING" id="1177755.A7A08_02784"/>
<reference evidence="8 9" key="1">
    <citation type="submission" date="2016-07" db="EMBL/GenBank/DDBJ databases">
        <title>Draft genome sequence of Methyloligella halotolerans C2T (VKM B-2706T=CCUG 61687T=DSM 25045T), a halotolerant polyhydroxybutyrate accumulating methylotroph.</title>
        <authorList>
            <person name="Vasilenko O.V."/>
            <person name="Doronina N.V."/>
            <person name="Poroshina M.N."/>
            <person name="Tarlachkov S.V."/>
            <person name="Trotsenko Y.A."/>
        </authorList>
    </citation>
    <scope>NUCLEOTIDE SEQUENCE [LARGE SCALE GENOMIC DNA]</scope>
    <source>
        <strain evidence="8 9">VKM B-2706</strain>
    </source>
</reference>
<dbReference type="EMBL" id="MASI01000008">
    <property type="protein sequence ID" value="ODA66386.1"/>
    <property type="molecule type" value="Genomic_DNA"/>
</dbReference>